<dbReference type="Pfam" id="PF05133">
    <property type="entry name" value="SPP1_portal"/>
    <property type="match status" value="1"/>
</dbReference>
<evidence type="ECO:0000313" key="2">
    <source>
        <dbReference type="EMBL" id="ATN93977.1"/>
    </source>
</evidence>
<dbReference type="GeneID" id="63210117"/>
<feature type="region of interest" description="Disordered" evidence="1">
    <location>
        <begin position="458"/>
        <end position="487"/>
    </location>
</feature>
<dbReference type="EMBL" id="MG009575">
    <property type="protein sequence ID" value="ATN93977.1"/>
    <property type="molecule type" value="Genomic_DNA"/>
</dbReference>
<name>A0A2D1GPM7_9CAUD</name>
<dbReference type="Proteomes" id="UP000229090">
    <property type="component" value="Segment"/>
</dbReference>
<evidence type="ECO:0000313" key="3">
    <source>
        <dbReference type="Proteomes" id="UP000229090"/>
    </source>
</evidence>
<dbReference type="InterPro" id="IPR021145">
    <property type="entry name" value="Portal_protein_SPP1_Gp6-like"/>
</dbReference>
<protein>
    <submittedName>
        <fullName evidence="2">Portal protein</fullName>
    </submittedName>
</protein>
<keyword evidence="3" id="KW-1185">Reference proteome</keyword>
<dbReference type="RefSeq" id="YP_010013504.1">
    <property type="nucleotide sequence ID" value="NC_053512.1"/>
</dbReference>
<accession>A0A2D1GPM7</accession>
<dbReference type="KEGG" id="vg:63210117"/>
<proteinExistence type="predicted"/>
<evidence type="ECO:0000256" key="1">
    <source>
        <dbReference type="SAM" id="MobiDB-lite"/>
    </source>
</evidence>
<reference evidence="3" key="1">
    <citation type="submission" date="2017-09" db="EMBL/GenBank/DDBJ databases">
        <authorList>
            <person name="Ehlers B."/>
            <person name="Leendertz F.H."/>
        </authorList>
    </citation>
    <scope>NUCLEOTIDE SEQUENCE [LARGE SCALE GENOMIC DNA]</scope>
</reference>
<organism evidence="2 3">
    <name type="scientific">Mycobacterium phage Kumao</name>
    <dbReference type="NCBI Taxonomy" id="2041344"/>
    <lineage>
        <taxon>Viruses</taxon>
        <taxon>Duplodnaviria</taxon>
        <taxon>Heunggongvirae</taxon>
        <taxon>Uroviricota</taxon>
        <taxon>Caudoviricetes</taxon>
        <taxon>Vilmaviridae</taxon>
        <taxon>Kumaovirus</taxon>
        <taxon>Kumaovirus kumao</taxon>
    </lineage>
</organism>
<gene>
    <name evidence="2" type="primary">14</name>
    <name evidence="2" type="ORF">SEA_KUMAO_14</name>
</gene>
<sequence>MTQVRYYTDDLFIDIPRQSVSLPPDNMTERRFLKYLNHEVMPAFETERDRLQKLEAWAKGKQPEVKPLKRNTERAVLQRLARTPWVNLMINTFAQQLIVDGYRREGEKENQEAWRTWIANNMQSQQIALNRATSTFGYAYLRCTEGVDHEGNIQAVMRGASPLRTFALYEDYYADEFPIYTLEKRPDGTYRWWTPEEWVDLSYDGKFKILGHEAHDYGLVPFVRYKNQIDLEGHCWGDVEPIIDLAARIDKTGFDRLLVQHFNSFKVRWATGLEQPDSEQEVEQEKIRIANEDILISSEAQARFGTLDETQLTGFIEAYKCDLEAFCAVNQLPPSVIGPIVNVAAEALAAGNRQSVLKLTEKQVMMGASHNQALRLTALIEGRLDDANDFSASVTWQDVEVRSLAQVADAWGKIVDQLGVPKWAAWDKIPGVTQSEVQEWKNHALDNDPLSVYLRDMGIKPAGQNGGPGGPNTTRNQPRVSEEEANV</sequence>